<dbReference type="HOGENOM" id="CLU_061186_2_0_1"/>
<keyword evidence="1" id="KW-0732">Signal</keyword>
<reference evidence="3" key="4">
    <citation type="submission" date="2025-09" db="UniProtKB">
        <authorList>
            <consortium name="Ensembl"/>
        </authorList>
    </citation>
    <scope>IDENTIFICATION</scope>
</reference>
<dbReference type="eggNOG" id="KOG4297">
    <property type="taxonomic scope" value="Eukaryota"/>
</dbReference>
<dbReference type="GeneTree" id="ENSGT01120000272249"/>
<protein>
    <recommendedName>
        <fullName evidence="2">C-type lectin domain-containing protein</fullName>
    </recommendedName>
</protein>
<evidence type="ECO:0000259" key="2">
    <source>
        <dbReference type="PROSITE" id="PS50041"/>
    </source>
</evidence>
<reference evidence="4" key="2">
    <citation type="journal article" date="2014" name="Nat. Commun.">
        <title>The cavefish genome reveals candidate genes for eye loss.</title>
        <authorList>
            <person name="McGaugh S.E."/>
            <person name="Gross J.B."/>
            <person name="Aken B."/>
            <person name="Blin M."/>
            <person name="Borowsky R."/>
            <person name="Chalopin D."/>
            <person name="Hinaux H."/>
            <person name="Jeffery W.R."/>
            <person name="Keene A."/>
            <person name="Ma L."/>
            <person name="Minx P."/>
            <person name="Murphy D."/>
            <person name="O'Quin K.E."/>
            <person name="Retaux S."/>
            <person name="Rohner N."/>
            <person name="Searle S.M."/>
            <person name="Stahl B.A."/>
            <person name="Tabin C."/>
            <person name="Volff J.N."/>
            <person name="Yoshizawa M."/>
            <person name="Warren W.C."/>
        </authorList>
    </citation>
    <scope>NUCLEOTIDE SEQUENCE [LARGE SCALE GENOMIC DNA]</scope>
    <source>
        <strain evidence="4">female</strain>
    </source>
</reference>
<accession>W5KUI7</accession>
<feature type="domain" description="C-type lectin" evidence="2">
    <location>
        <begin position="26"/>
        <end position="120"/>
    </location>
</feature>
<dbReference type="PANTHER" id="PTHR45784:SF3">
    <property type="entry name" value="C-TYPE LECTIN DOMAIN FAMILY 4 MEMBER K-LIKE-RELATED"/>
    <property type="match status" value="1"/>
</dbReference>
<reference evidence="4" key="1">
    <citation type="submission" date="2013-03" db="EMBL/GenBank/DDBJ databases">
        <authorList>
            <person name="Jeffery W."/>
            <person name="Warren W."/>
            <person name="Wilson R.K."/>
        </authorList>
    </citation>
    <scope>NUCLEOTIDE SEQUENCE</scope>
    <source>
        <strain evidence="4">female</strain>
    </source>
</reference>
<dbReference type="SUPFAM" id="SSF56436">
    <property type="entry name" value="C-type lectin-like"/>
    <property type="match status" value="1"/>
</dbReference>
<feature type="signal peptide" evidence="1">
    <location>
        <begin position="1"/>
        <end position="17"/>
    </location>
</feature>
<dbReference type="Pfam" id="PF00059">
    <property type="entry name" value="Lectin_C"/>
    <property type="match status" value="1"/>
</dbReference>
<keyword evidence="4" id="KW-1185">Reference proteome</keyword>
<dbReference type="InParanoid" id="W5KUI7"/>
<organism evidence="3 4">
    <name type="scientific">Astyanax mexicanus</name>
    <name type="common">Blind cave fish</name>
    <name type="synonym">Astyanax fasciatus mexicanus</name>
    <dbReference type="NCBI Taxonomy" id="7994"/>
    <lineage>
        <taxon>Eukaryota</taxon>
        <taxon>Metazoa</taxon>
        <taxon>Chordata</taxon>
        <taxon>Craniata</taxon>
        <taxon>Vertebrata</taxon>
        <taxon>Euteleostomi</taxon>
        <taxon>Actinopterygii</taxon>
        <taxon>Neopterygii</taxon>
        <taxon>Teleostei</taxon>
        <taxon>Ostariophysi</taxon>
        <taxon>Characiformes</taxon>
        <taxon>Characoidei</taxon>
        <taxon>Acestrorhamphidae</taxon>
        <taxon>Acestrorhamphinae</taxon>
        <taxon>Astyanax</taxon>
    </lineage>
</organism>
<dbReference type="PANTHER" id="PTHR45784">
    <property type="entry name" value="C-TYPE LECTIN DOMAIN FAMILY 20 MEMBER A-RELATED"/>
    <property type="match status" value="1"/>
</dbReference>
<dbReference type="Proteomes" id="UP000018467">
    <property type="component" value="Unassembled WGS sequence"/>
</dbReference>
<dbReference type="Bgee" id="ENSAMXG00000010953">
    <property type="expression patterns" value="Expressed in testis and 1 other cell type or tissue"/>
</dbReference>
<dbReference type="PROSITE" id="PS50041">
    <property type="entry name" value="C_TYPE_LECTIN_2"/>
    <property type="match status" value="1"/>
</dbReference>
<dbReference type="AlphaFoldDB" id="W5KUI7"/>
<dbReference type="Ensembl" id="ENSAMXT00000011249.2">
    <property type="protein sequence ID" value="ENSAMXP00000011249.2"/>
    <property type="gene ID" value="ENSAMXG00000010953.2"/>
</dbReference>
<evidence type="ECO:0000256" key="1">
    <source>
        <dbReference type="SAM" id="SignalP"/>
    </source>
</evidence>
<evidence type="ECO:0000313" key="3">
    <source>
        <dbReference type="Ensembl" id="ENSAMXP00000011249.2"/>
    </source>
</evidence>
<evidence type="ECO:0000313" key="4">
    <source>
        <dbReference type="Proteomes" id="UP000018467"/>
    </source>
</evidence>
<sequence length="162" mass="18601">ILFVIYSKCLLLTGLLALSSCLSRQYYFVNQTKQWTDAQTYCRQIYTDLATLDNANDQNSVLAAVNNSGYTGNGQIWIGQYEDVQNSWRWFLDDDAFYGVGEKNYRNWGTNAPNNNGGEEIQFFLYITDTPTTSTTSGKSLKSIIVGLYCGKWPKWFKLWLY</sequence>
<proteinExistence type="predicted"/>
<dbReference type="Gene3D" id="3.10.100.10">
    <property type="entry name" value="Mannose-Binding Protein A, subunit A"/>
    <property type="match status" value="1"/>
</dbReference>
<dbReference type="InterPro" id="IPR001304">
    <property type="entry name" value="C-type_lectin-like"/>
</dbReference>
<dbReference type="InterPro" id="IPR016187">
    <property type="entry name" value="CTDL_fold"/>
</dbReference>
<feature type="chain" id="PRO_5017298120" description="C-type lectin domain-containing protein" evidence="1">
    <location>
        <begin position="18"/>
        <end position="162"/>
    </location>
</feature>
<reference evidence="3" key="3">
    <citation type="submission" date="2025-08" db="UniProtKB">
        <authorList>
            <consortium name="Ensembl"/>
        </authorList>
    </citation>
    <scope>IDENTIFICATION</scope>
</reference>
<name>W5KUI7_ASTMX</name>
<dbReference type="InterPro" id="IPR016186">
    <property type="entry name" value="C-type_lectin-like/link_sf"/>
</dbReference>